<accession>A0A914UNB2</accession>
<evidence type="ECO:0000313" key="1">
    <source>
        <dbReference type="Proteomes" id="UP000887566"/>
    </source>
</evidence>
<dbReference type="WBParaSite" id="PSAMB.scaffold1111size35782.g11017.t1">
    <property type="protein sequence ID" value="PSAMB.scaffold1111size35782.g11017.t1"/>
    <property type="gene ID" value="PSAMB.scaffold1111size35782.g11017"/>
</dbReference>
<evidence type="ECO:0000313" key="2">
    <source>
        <dbReference type="WBParaSite" id="PSAMB.scaffold1111size35782.g11017.t1"/>
    </source>
</evidence>
<dbReference type="AlphaFoldDB" id="A0A914UNB2"/>
<name>A0A914UNB2_9BILA</name>
<organism evidence="1 2">
    <name type="scientific">Plectus sambesii</name>
    <dbReference type="NCBI Taxonomy" id="2011161"/>
    <lineage>
        <taxon>Eukaryota</taxon>
        <taxon>Metazoa</taxon>
        <taxon>Ecdysozoa</taxon>
        <taxon>Nematoda</taxon>
        <taxon>Chromadorea</taxon>
        <taxon>Plectida</taxon>
        <taxon>Plectina</taxon>
        <taxon>Plectoidea</taxon>
        <taxon>Plectidae</taxon>
        <taxon>Plectus</taxon>
    </lineage>
</organism>
<proteinExistence type="predicted"/>
<keyword evidence="1" id="KW-1185">Reference proteome</keyword>
<dbReference type="Proteomes" id="UP000887566">
    <property type="component" value="Unplaced"/>
</dbReference>
<reference evidence="2" key="1">
    <citation type="submission" date="2022-11" db="UniProtKB">
        <authorList>
            <consortium name="WormBaseParasite"/>
        </authorList>
    </citation>
    <scope>IDENTIFICATION</scope>
</reference>
<protein>
    <submittedName>
        <fullName evidence="2">Uncharacterized protein</fullName>
    </submittedName>
</protein>
<sequence>MGRRRVLRKGSFRRSPRGALDRNLLQIKMQKVILCFLLLTVLSIAVPSVSAGCHNVGPDRVKFDIACSRGQSLGCNAGGQGQNCRFCGKPGLPRC</sequence>